<keyword evidence="9" id="KW-1185">Reference proteome</keyword>
<dbReference type="Pfam" id="PF00854">
    <property type="entry name" value="PTR2"/>
    <property type="match status" value="1"/>
</dbReference>
<comment type="similarity">
    <text evidence="2">Belongs to the major facilitator superfamily. Proton-dependent oligopeptide transporter (POT/PTR) (TC 2.A.17) family.</text>
</comment>
<feature type="transmembrane region" description="Helical" evidence="7">
    <location>
        <begin position="70"/>
        <end position="90"/>
    </location>
</feature>
<evidence type="ECO:0000256" key="3">
    <source>
        <dbReference type="ARBA" id="ARBA00022692"/>
    </source>
</evidence>
<reference evidence="8" key="2">
    <citation type="submission" date="2013-04" db="UniProtKB">
        <authorList>
            <consortium name="EnsemblPlants"/>
        </authorList>
    </citation>
    <scope>IDENTIFICATION</scope>
</reference>
<dbReference type="InterPro" id="IPR000109">
    <property type="entry name" value="POT_fam"/>
</dbReference>
<evidence type="ECO:0000256" key="4">
    <source>
        <dbReference type="ARBA" id="ARBA00022989"/>
    </source>
</evidence>
<keyword evidence="5 7" id="KW-0472">Membrane</keyword>
<evidence type="ECO:0000313" key="9">
    <source>
        <dbReference type="Proteomes" id="UP000006038"/>
    </source>
</evidence>
<dbReference type="Gene3D" id="1.20.1250.20">
    <property type="entry name" value="MFS general substrate transporter like domains"/>
    <property type="match status" value="2"/>
</dbReference>
<dbReference type="PANTHER" id="PTHR11654">
    <property type="entry name" value="OLIGOPEPTIDE TRANSPORTER-RELATED"/>
    <property type="match status" value="1"/>
</dbReference>
<feature type="region of interest" description="Disordered" evidence="6">
    <location>
        <begin position="358"/>
        <end position="408"/>
    </location>
</feature>
<dbReference type="EnsemblPlants" id="OB11G17620.1">
    <property type="protein sequence ID" value="OB11G17620.1"/>
    <property type="gene ID" value="OB11G17620"/>
</dbReference>
<dbReference type="eggNOG" id="KOG1237">
    <property type="taxonomic scope" value="Eukaryota"/>
</dbReference>
<keyword evidence="3 7" id="KW-0812">Transmembrane</keyword>
<evidence type="ECO:0000313" key="8">
    <source>
        <dbReference type="EnsemblPlants" id="OB11G17620.1"/>
    </source>
</evidence>
<dbReference type="GO" id="GO:0016020">
    <property type="term" value="C:membrane"/>
    <property type="evidence" value="ECO:0007669"/>
    <property type="project" value="UniProtKB-SubCell"/>
</dbReference>
<dbReference type="Gramene" id="OB11G17620.1">
    <property type="protein sequence ID" value="OB11G17620.1"/>
    <property type="gene ID" value="OB11G17620"/>
</dbReference>
<evidence type="ECO:0000256" key="6">
    <source>
        <dbReference type="SAM" id="MobiDB-lite"/>
    </source>
</evidence>
<keyword evidence="4 7" id="KW-1133">Transmembrane helix</keyword>
<comment type="subcellular location">
    <subcellularLocation>
        <location evidence="1">Membrane</location>
        <topology evidence="1">Multi-pass membrane protein</topology>
    </subcellularLocation>
</comment>
<feature type="transmembrane region" description="Helical" evidence="7">
    <location>
        <begin position="36"/>
        <end position="58"/>
    </location>
</feature>
<reference evidence="8" key="1">
    <citation type="journal article" date="2013" name="Nat. Commun.">
        <title>Whole-genome sequencing of Oryza brachyantha reveals mechanisms underlying Oryza genome evolution.</title>
        <authorList>
            <person name="Chen J."/>
            <person name="Huang Q."/>
            <person name="Gao D."/>
            <person name="Wang J."/>
            <person name="Lang Y."/>
            <person name="Liu T."/>
            <person name="Li B."/>
            <person name="Bai Z."/>
            <person name="Luis Goicoechea J."/>
            <person name="Liang C."/>
            <person name="Chen C."/>
            <person name="Zhang W."/>
            <person name="Sun S."/>
            <person name="Liao Y."/>
            <person name="Zhang X."/>
            <person name="Yang L."/>
            <person name="Song C."/>
            <person name="Wang M."/>
            <person name="Shi J."/>
            <person name="Liu G."/>
            <person name="Liu J."/>
            <person name="Zhou H."/>
            <person name="Zhou W."/>
            <person name="Yu Q."/>
            <person name="An N."/>
            <person name="Chen Y."/>
            <person name="Cai Q."/>
            <person name="Wang B."/>
            <person name="Liu B."/>
            <person name="Min J."/>
            <person name="Huang Y."/>
            <person name="Wu H."/>
            <person name="Li Z."/>
            <person name="Zhang Y."/>
            <person name="Yin Y."/>
            <person name="Song W."/>
            <person name="Jiang J."/>
            <person name="Jackson S.A."/>
            <person name="Wing R.A."/>
            <person name="Wang J."/>
            <person name="Chen M."/>
        </authorList>
    </citation>
    <scope>NUCLEOTIDE SEQUENCE [LARGE SCALE GENOMIC DNA]</scope>
    <source>
        <strain evidence="8">cv. IRGC 101232</strain>
    </source>
</reference>
<dbReference type="HOGENOM" id="CLU_652786_0_0_1"/>
<accession>J3N7H6</accession>
<dbReference type="AlphaFoldDB" id="J3N7H6"/>
<proteinExistence type="inferred from homology"/>
<feature type="transmembrane region" description="Helical" evidence="7">
    <location>
        <begin position="231"/>
        <end position="248"/>
    </location>
</feature>
<evidence type="ECO:0000256" key="5">
    <source>
        <dbReference type="ARBA" id="ARBA00023136"/>
    </source>
</evidence>
<sequence>MAPIFAAAILSYIPVPLILTLTVQQGNTMDTRLGSVHISPATLFLIPTVFQMATLVVYDRVVDYRGWDAGFAVCAAVVLLGLLVWAAGIPTYRNKVPAGSPITRIMQVLVVAFKKRNLQLPSNPDELYQPTEHDSLTGHEILQRTPGLKCLDKAAIVEHGSSSGGGNGGGRGAWSLCSVWQVEETKIVARMVPIFLTATLGYMPVSVILTFTVQQGNTMDTRLGRIRVSPAMLFAIPTVFQMAILVVYDRAVVPALRRATGRVGGVTHLQRIGVGFVFSMAACAAGPHRSRGGGDKEEGRRRPDVRVLADAAVLPPRRRGRHLLRGAPRVLLQRGVHGDEVHRQLHLLLHPRRVGVARQPAHPGHQPRHAACRRRRRGRGVAGRGQPERRQARPVLRPPLRHRGGGDGDLRVLGEEVCVQE</sequence>
<evidence type="ECO:0000256" key="1">
    <source>
        <dbReference type="ARBA" id="ARBA00004141"/>
    </source>
</evidence>
<evidence type="ECO:0000256" key="7">
    <source>
        <dbReference type="SAM" id="Phobius"/>
    </source>
</evidence>
<feature type="transmembrane region" description="Helical" evidence="7">
    <location>
        <begin position="191"/>
        <end position="211"/>
    </location>
</feature>
<dbReference type="InterPro" id="IPR036259">
    <property type="entry name" value="MFS_trans_sf"/>
</dbReference>
<evidence type="ECO:0000256" key="2">
    <source>
        <dbReference type="ARBA" id="ARBA00005982"/>
    </source>
</evidence>
<protein>
    <submittedName>
        <fullName evidence="8">Uncharacterized protein</fullName>
    </submittedName>
</protein>
<feature type="compositionally biased region" description="Basic residues" evidence="6">
    <location>
        <begin position="365"/>
        <end position="379"/>
    </location>
</feature>
<organism evidence="8">
    <name type="scientific">Oryza brachyantha</name>
    <name type="common">malo sina</name>
    <dbReference type="NCBI Taxonomy" id="4533"/>
    <lineage>
        <taxon>Eukaryota</taxon>
        <taxon>Viridiplantae</taxon>
        <taxon>Streptophyta</taxon>
        <taxon>Embryophyta</taxon>
        <taxon>Tracheophyta</taxon>
        <taxon>Spermatophyta</taxon>
        <taxon>Magnoliopsida</taxon>
        <taxon>Liliopsida</taxon>
        <taxon>Poales</taxon>
        <taxon>Poaceae</taxon>
        <taxon>BOP clade</taxon>
        <taxon>Oryzoideae</taxon>
        <taxon>Oryzeae</taxon>
        <taxon>Oryzinae</taxon>
        <taxon>Oryza</taxon>
    </lineage>
</organism>
<dbReference type="GO" id="GO:0022857">
    <property type="term" value="F:transmembrane transporter activity"/>
    <property type="evidence" value="ECO:0007669"/>
    <property type="project" value="InterPro"/>
</dbReference>
<name>J3N7H6_ORYBR</name>
<dbReference type="Proteomes" id="UP000006038">
    <property type="component" value="Chromosome 11"/>
</dbReference>